<keyword evidence="1" id="KW-0472">Membrane</keyword>
<protein>
    <submittedName>
        <fullName evidence="2">Uncharacterized protein</fullName>
    </submittedName>
</protein>
<accession>A0ABR2JMD2</accession>
<evidence type="ECO:0000313" key="3">
    <source>
        <dbReference type="Proteomes" id="UP001390339"/>
    </source>
</evidence>
<sequence>MYKIRSKVPSDTIQVTKSQPPVVEPSCPSTTAASYILAIPTSLGQESLFTDAGNGYQTYISIPPPVVPSPSDSVTTTAIATVTSIFTVWTDTFEVSVSLPPGLLPTVTTLLPLRTSAARTFFHLTPSFATSLDSAAGIPPTVQHTYSSPSSPIFVIASTGSHNSCLSPIPPQPSAQETQQNAESRLRGADVAALVIGMVIVGLLAGVAAACLYI</sequence>
<feature type="transmembrane region" description="Helical" evidence="1">
    <location>
        <begin position="191"/>
        <end position="213"/>
    </location>
</feature>
<proteinExistence type="predicted"/>
<evidence type="ECO:0000256" key="1">
    <source>
        <dbReference type="SAM" id="Phobius"/>
    </source>
</evidence>
<name>A0ABR2JMD2_9PEZI</name>
<keyword evidence="3" id="KW-1185">Reference proteome</keyword>
<keyword evidence="1" id="KW-1133">Transmembrane helix</keyword>
<evidence type="ECO:0000313" key="2">
    <source>
        <dbReference type="EMBL" id="KAK8879879.1"/>
    </source>
</evidence>
<dbReference type="Proteomes" id="UP001390339">
    <property type="component" value="Unassembled WGS sequence"/>
</dbReference>
<dbReference type="EMBL" id="JAPCWZ010000001">
    <property type="protein sequence ID" value="KAK8879879.1"/>
    <property type="molecule type" value="Genomic_DNA"/>
</dbReference>
<comment type="caution">
    <text evidence="2">The sequence shown here is derived from an EMBL/GenBank/DDBJ whole genome shotgun (WGS) entry which is preliminary data.</text>
</comment>
<organism evidence="2 3">
    <name type="scientific">Apiospora arundinis</name>
    <dbReference type="NCBI Taxonomy" id="335852"/>
    <lineage>
        <taxon>Eukaryota</taxon>
        <taxon>Fungi</taxon>
        <taxon>Dikarya</taxon>
        <taxon>Ascomycota</taxon>
        <taxon>Pezizomycotina</taxon>
        <taxon>Sordariomycetes</taxon>
        <taxon>Xylariomycetidae</taxon>
        <taxon>Amphisphaeriales</taxon>
        <taxon>Apiosporaceae</taxon>
        <taxon>Apiospora</taxon>
    </lineage>
</organism>
<keyword evidence="1" id="KW-0812">Transmembrane</keyword>
<gene>
    <name evidence="2" type="ORF">PGQ11_001173</name>
</gene>
<reference evidence="2 3" key="1">
    <citation type="journal article" date="2024" name="IMA Fungus">
        <title>Apiospora arundinis, a panoply of carbohydrate-active enzymes and secondary metabolites.</title>
        <authorList>
            <person name="Sorensen T."/>
            <person name="Petersen C."/>
            <person name="Muurmann A.T."/>
            <person name="Christiansen J.V."/>
            <person name="Brundto M.L."/>
            <person name="Overgaard C.K."/>
            <person name="Boysen A.T."/>
            <person name="Wollenberg R.D."/>
            <person name="Larsen T.O."/>
            <person name="Sorensen J.L."/>
            <person name="Nielsen K.L."/>
            <person name="Sondergaard T.E."/>
        </authorList>
    </citation>
    <scope>NUCLEOTIDE SEQUENCE [LARGE SCALE GENOMIC DNA]</scope>
    <source>
        <strain evidence="2 3">AAU 773</strain>
    </source>
</reference>